<dbReference type="GO" id="GO:0005987">
    <property type="term" value="P:sucrose catabolic process"/>
    <property type="evidence" value="ECO:0007669"/>
    <property type="project" value="TreeGrafter"/>
</dbReference>
<evidence type="ECO:0000256" key="3">
    <source>
        <dbReference type="ARBA" id="ARBA00023295"/>
    </source>
</evidence>
<evidence type="ECO:0000259" key="6">
    <source>
        <dbReference type="Pfam" id="PF00251"/>
    </source>
</evidence>
<dbReference type="PANTHER" id="PTHR42800:SF3">
    <property type="entry name" value="GLYCOSYL HYDROLASE FAMILY 32 N-TERMINAL DOMAIN-CONTAINING PROTEIN"/>
    <property type="match status" value="1"/>
</dbReference>
<keyword evidence="2 4" id="KW-0378">Hydrolase</keyword>
<evidence type="ECO:0000256" key="4">
    <source>
        <dbReference type="RuleBase" id="RU362110"/>
    </source>
</evidence>
<protein>
    <submittedName>
        <fullName evidence="8">Glycoside hydrolase family 32 protein</fullName>
    </submittedName>
</protein>
<dbReference type="Proteomes" id="UP000799291">
    <property type="component" value="Unassembled WGS sequence"/>
</dbReference>
<dbReference type="InterPro" id="IPR023296">
    <property type="entry name" value="Glyco_hydro_beta-prop_sf"/>
</dbReference>
<dbReference type="Pfam" id="PF00251">
    <property type="entry name" value="Glyco_hydro_32N"/>
    <property type="match status" value="1"/>
</dbReference>
<dbReference type="SMART" id="SM00640">
    <property type="entry name" value="Glyco_32"/>
    <property type="match status" value="1"/>
</dbReference>
<accession>A0A6G1J6U2</accession>
<feature type="domain" description="Glycosyl hydrolase family 32 C-terminal" evidence="7">
    <location>
        <begin position="449"/>
        <end position="600"/>
    </location>
</feature>
<reference evidence="8" key="1">
    <citation type="journal article" date="2020" name="Stud. Mycol.">
        <title>101 Dothideomycetes genomes: a test case for predicting lifestyles and emergence of pathogens.</title>
        <authorList>
            <person name="Haridas S."/>
            <person name="Albert R."/>
            <person name="Binder M."/>
            <person name="Bloem J."/>
            <person name="Labutti K."/>
            <person name="Salamov A."/>
            <person name="Andreopoulos B."/>
            <person name="Baker S."/>
            <person name="Barry K."/>
            <person name="Bills G."/>
            <person name="Bluhm B."/>
            <person name="Cannon C."/>
            <person name="Castanera R."/>
            <person name="Culley D."/>
            <person name="Daum C."/>
            <person name="Ezra D."/>
            <person name="Gonzalez J."/>
            <person name="Henrissat B."/>
            <person name="Kuo A."/>
            <person name="Liang C."/>
            <person name="Lipzen A."/>
            <person name="Lutzoni F."/>
            <person name="Magnuson J."/>
            <person name="Mondo S."/>
            <person name="Nolan M."/>
            <person name="Ohm R."/>
            <person name="Pangilinan J."/>
            <person name="Park H.-J."/>
            <person name="Ramirez L."/>
            <person name="Alfaro M."/>
            <person name="Sun H."/>
            <person name="Tritt A."/>
            <person name="Yoshinaga Y."/>
            <person name="Zwiers L.-H."/>
            <person name="Turgeon B."/>
            <person name="Goodwin S."/>
            <person name="Spatafora J."/>
            <person name="Crous P."/>
            <person name="Grigoriev I."/>
        </authorList>
    </citation>
    <scope>NUCLEOTIDE SEQUENCE</scope>
    <source>
        <strain evidence="8">CBS 122367</strain>
    </source>
</reference>
<dbReference type="OrthoDB" id="202537at2759"/>
<dbReference type="CDD" id="cd18621">
    <property type="entry name" value="GH32_XdINV-like"/>
    <property type="match status" value="1"/>
</dbReference>
<feature type="chain" id="PRO_5026095386" evidence="5">
    <location>
        <begin position="21"/>
        <end position="635"/>
    </location>
</feature>
<feature type="signal peptide" evidence="5">
    <location>
        <begin position="1"/>
        <end position="20"/>
    </location>
</feature>
<keyword evidence="9" id="KW-1185">Reference proteome</keyword>
<keyword evidence="3 4" id="KW-0326">Glycosidase</keyword>
<name>A0A6G1J6U2_9PLEO</name>
<sequence>MLASLLVLSVVLGAIGSTNAQNNSSPELPDVLDRSTIEGLGNNSLFNRWRPISHFSAPAGWMNDPCGMMYDPTRDTYHLHYQWHPHHINWGNISWGHAISQDLVTWTDVGGWENGNAQSIVTGKNGSYNGLGIFSGSALPINLTGGEDGTLLAFYTSVSFLPTNWKIPYENGTETQSIAISTDGGETWEQYENNPIISAPPEGWNVTGWRDPFVEAWPEMDAVLGQEEPHYYSVFGSGIKDIGPRIPFYSAPASDLTNWTFLGALWEPSANESLGSVLETGTYAFNFEVSNFFSLTDIDGDVHYYVLMGTEGGNTTFHPRQQWGLWNEGIVSRRENGSARFTPVAGGAIDSGLLYAVASFNDTKNNRRVQWGWANEDLNDFFTQQGFQGAFALPREMYVMKATGLVNLDGALTTLGNNRVTEHEDGTFTAWTLAARPLPEVVSGIRNGTSQQNYASNGTTSESSIIGQGSSHMQLTATFRNFTGPAGLTIAASPGSEEYTNIWWDPLNYTVNVDRSSSSSIENVAQNYTVIGYFYPYTHQRGGTEDVVMDIFIDGSLVELYINDRFWLTTRIYPGRTDSVGFGPFVAEGATVEISRISAWTNTSNIFPDRPLNSSSELVFDTAEQTNNYTWWPGN</sequence>
<feature type="domain" description="Glycosyl hydrolase family 32 N-terminal" evidence="6">
    <location>
        <begin position="54"/>
        <end position="401"/>
    </location>
</feature>
<dbReference type="EMBL" id="MU005578">
    <property type="protein sequence ID" value="KAF2685955.1"/>
    <property type="molecule type" value="Genomic_DNA"/>
</dbReference>
<dbReference type="SUPFAM" id="SSF75005">
    <property type="entry name" value="Arabinanase/levansucrase/invertase"/>
    <property type="match status" value="1"/>
</dbReference>
<dbReference type="InterPro" id="IPR001362">
    <property type="entry name" value="Glyco_hydro_32"/>
</dbReference>
<evidence type="ECO:0000256" key="1">
    <source>
        <dbReference type="ARBA" id="ARBA00009902"/>
    </source>
</evidence>
<dbReference type="Gene3D" id="2.115.10.20">
    <property type="entry name" value="Glycosyl hydrolase domain, family 43"/>
    <property type="match status" value="1"/>
</dbReference>
<evidence type="ECO:0000256" key="5">
    <source>
        <dbReference type="SAM" id="SignalP"/>
    </source>
</evidence>
<comment type="similarity">
    <text evidence="1 4">Belongs to the glycosyl hydrolase 32 family.</text>
</comment>
<dbReference type="InterPro" id="IPR013320">
    <property type="entry name" value="ConA-like_dom_sf"/>
</dbReference>
<dbReference type="AlphaFoldDB" id="A0A6G1J6U2"/>
<dbReference type="InterPro" id="IPR013189">
    <property type="entry name" value="Glyco_hydro_32_C"/>
</dbReference>
<dbReference type="Pfam" id="PF08244">
    <property type="entry name" value="Glyco_hydro_32C"/>
    <property type="match status" value="1"/>
</dbReference>
<dbReference type="InterPro" id="IPR013148">
    <property type="entry name" value="Glyco_hydro_32_N"/>
</dbReference>
<dbReference type="GO" id="GO:0005737">
    <property type="term" value="C:cytoplasm"/>
    <property type="evidence" value="ECO:0007669"/>
    <property type="project" value="TreeGrafter"/>
</dbReference>
<evidence type="ECO:0000313" key="8">
    <source>
        <dbReference type="EMBL" id="KAF2685955.1"/>
    </source>
</evidence>
<dbReference type="Gene3D" id="2.60.120.560">
    <property type="entry name" value="Exo-inulinase, domain 1"/>
    <property type="match status" value="1"/>
</dbReference>
<gene>
    <name evidence="8" type="ORF">K458DRAFT_19410</name>
</gene>
<dbReference type="SUPFAM" id="SSF49899">
    <property type="entry name" value="Concanavalin A-like lectins/glucanases"/>
    <property type="match status" value="1"/>
</dbReference>
<dbReference type="GO" id="GO:0004575">
    <property type="term" value="F:sucrose alpha-glucosidase activity"/>
    <property type="evidence" value="ECO:0007669"/>
    <property type="project" value="TreeGrafter"/>
</dbReference>
<organism evidence="8 9">
    <name type="scientific">Lentithecium fluviatile CBS 122367</name>
    <dbReference type="NCBI Taxonomy" id="1168545"/>
    <lineage>
        <taxon>Eukaryota</taxon>
        <taxon>Fungi</taxon>
        <taxon>Dikarya</taxon>
        <taxon>Ascomycota</taxon>
        <taxon>Pezizomycotina</taxon>
        <taxon>Dothideomycetes</taxon>
        <taxon>Pleosporomycetidae</taxon>
        <taxon>Pleosporales</taxon>
        <taxon>Massarineae</taxon>
        <taxon>Lentitheciaceae</taxon>
        <taxon>Lentithecium</taxon>
    </lineage>
</organism>
<dbReference type="PANTHER" id="PTHR42800">
    <property type="entry name" value="EXOINULINASE INUD (AFU_ORTHOLOGUE AFUA_5G00480)"/>
    <property type="match status" value="1"/>
</dbReference>
<proteinExistence type="inferred from homology"/>
<evidence type="ECO:0000256" key="2">
    <source>
        <dbReference type="ARBA" id="ARBA00022801"/>
    </source>
</evidence>
<evidence type="ECO:0000313" key="9">
    <source>
        <dbReference type="Proteomes" id="UP000799291"/>
    </source>
</evidence>
<evidence type="ECO:0000259" key="7">
    <source>
        <dbReference type="Pfam" id="PF08244"/>
    </source>
</evidence>
<keyword evidence="5" id="KW-0732">Signal</keyword>